<evidence type="ECO:0000313" key="4">
    <source>
        <dbReference type="EMBL" id="TPX73719.1"/>
    </source>
</evidence>
<evidence type="ECO:0000256" key="2">
    <source>
        <dbReference type="SAM" id="SignalP"/>
    </source>
</evidence>
<dbReference type="EMBL" id="QEAP01000168">
    <property type="protein sequence ID" value="TPX73719.1"/>
    <property type="molecule type" value="Genomic_DNA"/>
</dbReference>
<dbReference type="AlphaFoldDB" id="A0A507FBK5"/>
<evidence type="ECO:0000259" key="3">
    <source>
        <dbReference type="Pfam" id="PF10342"/>
    </source>
</evidence>
<sequence length="205" mass="20619">MQFVLALIAFAVSVLAQSSDPAAPSNAPSAPSTTNSLVLISPNGNLAYKSGDPITITWNIGADDATWKDTDVMFEIADASQGANKVTPITQLSSGVTTKIGSLQFQSTVPDKVPAGGAYCVRAGVRGTNGFVYFFSPNFPINQDLKAAVPTTSAAAAAAGTATITAAAPASAKGAVSTSAPASAKISHAEKLAVCFAGAFAVFAF</sequence>
<reference evidence="4 5" key="1">
    <citation type="journal article" date="2019" name="Sci. Rep.">
        <title>Comparative genomics of chytrid fungi reveal insights into the obligate biotrophic and pathogenic lifestyle of Synchytrium endobioticum.</title>
        <authorList>
            <person name="van de Vossenberg B.T.L.H."/>
            <person name="Warris S."/>
            <person name="Nguyen H.D.T."/>
            <person name="van Gent-Pelzer M.P.E."/>
            <person name="Joly D.L."/>
            <person name="van de Geest H.C."/>
            <person name="Bonants P.J.M."/>
            <person name="Smith D.S."/>
            <person name="Levesque C.A."/>
            <person name="van der Lee T.A.J."/>
        </authorList>
    </citation>
    <scope>NUCLEOTIDE SEQUENCE [LARGE SCALE GENOMIC DNA]</scope>
    <source>
        <strain evidence="4 5">CBS 675.73</strain>
    </source>
</reference>
<feature type="chain" id="PRO_5021385921" description="Yeast cell wall synthesis Kre9/Knh1-like N-terminal domain-containing protein" evidence="2">
    <location>
        <begin position="17"/>
        <end position="205"/>
    </location>
</feature>
<dbReference type="InterPro" id="IPR018466">
    <property type="entry name" value="Kre9/Knh1-like_N"/>
</dbReference>
<evidence type="ECO:0000313" key="5">
    <source>
        <dbReference type="Proteomes" id="UP000320333"/>
    </source>
</evidence>
<dbReference type="Pfam" id="PF10342">
    <property type="entry name" value="Kre9_KNH"/>
    <property type="match status" value="1"/>
</dbReference>
<feature type="domain" description="Yeast cell wall synthesis Kre9/Knh1-like N-terminal" evidence="3">
    <location>
        <begin position="41"/>
        <end position="141"/>
    </location>
</feature>
<keyword evidence="1 2" id="KW-0732">Signal</keyword>
<dbReference type="Proteomes" id="UP000320333">
    <property type="component" value="Unassembled WGS sequence"/>
</dbReference>
<keyword evidence="5" id="KW-1185">Reference proteome</keyword>
<comment type="caution">
    <text evidence="4">The sequence shown here is derived from an EMBL/GenBank/DDBJ whole genome shotgun (WGS) entry which is preliminary data.</text>
</comment>
<accession>A0A507FBK5</accession>
<protein>
    <recommendedName>
        <fullName evidence="3">Yeast cell wall synthesis Kre9/Knh1-like N-terminal domain-containing protein</fullName>
    </recommendedName>
</protein>
<proteinExistence type="predicted"/>
<name>A0A507FBK5_9FUNG</name>
<feature type="signal peptide" evidence="2">
    <location>
        <begin position="1"/>
        <end position="16"/>
    </location>
</feature>
<organism evidence="4 5">
    <name type="scientific">Chytriomyces confervae</name>
    <dbReference type="NCBI Taxonomy" id="246404"/>
    <lineage>
        <taxon>Eukaryota</taxon>
        <taxon>Fungi</taxon>
        <taxon>Fungi incertae sedis</taxon>
        <taxon>Chytridiomycota</taxon>
        <taxon>Chytridiomycota incertae sedis</taxon>
        <taxon>Chytridiomycetes</taxon>
        <taxon>Chytridiales</taxon>
        <taxon>Chytriomycetaceae</taxon>
        <taxon>Chytriomyces</taxon>
    </lineage>
</organism>
<evidence type="ECO:0000256" key="1">
    <source>
        <dbReference type="ARBA" id="ARBA00022729"/>
    </source>
</evidence>
<dbReference type="OrthoDB" id="10362167at2759"/>
<gene>
    <name evidence="4" type="ORF">CcCBS67573_g05011</name>
</gene>